<dbReference type="InterPro" id="IPR016024">
    <property type="entry name" value="ARM-type_fold"/>
</dbReference>
<comment type="caution">
    <text evidence="1">The sequence shown here is derived from an EMBL/GenBank/DDBJ whole genome shotgun (WGS) entry which is preliminary data.</text>
</comment>
<dbReference type="OrthoDB" id="192608at2759"/>
<dbReference type="InterPro" id="IPR044218">
    <property type="entry name" value="SWEETIE"/>
</dbReference>
<dbReference type="SUPFAM" id="SSF48371">
    <property type="entry name" value="ARM repeat"/>
    <property type="match status" value="1"/>
</dbReference>
<proteinExistence type="predicted"/>
<dbReference type="AlphaFoldDB" id="A0A9W7M2D4"/>
<organism evidence="1 2">
    <name type="scientific">Hibiscus trionum</name>
    <name type="common">Flower of an hour</name>
    <dbReference type="NCBI Taxonomy" id="183268"/>
    <lineage>
        <taxon>Eukaryota</taxon>
        <taxon>Viridiplantae</taxon>
        <taxon>Streptophyta</taxon>
        <taxon>Embryophyta</taxon>
        <taxon>Tracheophyta</taxon>
        <taxon>Spermatophyta</taxon>
        <taxon>Magnoliopsida</taxon>
        <taxon>eudicotyledons</taxon>
        <taxon>Gunneridae</taxon>
        <taxon>Pentapetalae</taxon>
        <taxon>rosids</taxon>
        <taxon>malvids</taxon>
        <taxon>Malvales</taxon>
        <taxon>Malvaceae</taxon>
        <taxon>Malvoideae</taxon>
        <taxon>Hibiscus</taxon>
    </lineage>
</organism>
<protein>
    <submittedName>
        <fullName evidence="1">SWEETIE</fullName>
    </submittedName>
</protein>
<sequence>MARRNYVRENVPLSRFGVLVAQLESIVASASQKSPDPLLCFDLLSDLLSALDDEPRESILLWQRKCEDALYSLLILGAKRPVRHLASVAMAMIISKGDSISIYSRASSLQGFLSDGKRSEPQKIAGAAQCLGKLYQRFGRKITSGLLETTIIATKLMKLHEEFVRQEALLMLQNALEGCGGSAAASAYTEAFRLITRFGIGDKAFIVRIAAARCLKAIANIGGPGLGVGELDSLATHCVKALEDSANFVRDAFAEALGSLVALGMNPEAQVQPKGKGPFPPPKKLEGGLQRHLVLPFTKASGSRSMEIRVGLTLSWVFFLQAIHLKYQHLDIELQNYALNIMDMLCTDTSFDAHAVACVLYILRVGVTDQMTEPSQRSFTVFLGEQLRSPEASPSMKIAALRTLSYTLKTLGEVPHEFKEVFDNTVVAAISHSSQLVRVEAALTLRTLAEVDPTCVGSLISYGVTILNALRESVSFEKGSNLQVELDSLHGQATVLAALVSISRKLPLGYPARLPKAVLEVSKKLLTESSGDSVTAKVEEEAGWLLLSSLLSSMPKEELEDQVFDILSLWAGLFSGNREDVIRESGDLQPMIRVWSAAVDAITSFIRCYVSSNLTISGVLLQPVLLYLNRALSYTSLLADKELPDIKPAVDIFIIRTLMGYQSLPDPMAYKSDHSRIIQLCTVPYRNASGCEESSCLKFLLDKRDACLGPWIPGRDWFEDELRAFQGGKDGLMPCVWDNELSSFPQPETINKMLVNQMLLCFGTIFAAQNSAGMLSLLGMMEQCLKAGKKQPWHAASITNICVGLLAGLKALLALRPQSLELEILNLAQAIFKGILIEGDICASQRRASSEGLGLLARLGNDVFTARMTRSLLGELNSITDSNYAGSIALSLGCIHRSAGGIALSTLVPATVSSISLLAKSSIPGLQIWSLHGLLLTIEAAGLSFVSHVQATLGLALEILLSEENGRVDLQQGVGRLINAIVAVLGPELAPGSIFFSRCKSVVAEISSSEETATLLESVRFTQQLVLFAPQAVSVHSHVQTLLLTLSSRQPALRHLAVSTLRHLIEKDPVSVIDEQIEDNLFQMLDEETDSEYVEDT</sequence>
<dbReference type="PANTHER" id="PTHR46975:SF2">
    <property type="entry name" value="PROTEIN SWEETIE"/>
    <property type="match status" value="1"/>
</dbReference>
<dbReference type="PANTHER" id="PTHR46975">
    <property type="entry name" value="PROTEIN SWEETIE"/>
    <property type="match status" value="1"/>
</dbReference>
<reference evidence="1" key="1">
    <citation type="submission" date="2023-05" db="EMBL/GenBank/DDBJ databases">
        <title>Genome and transcriptome analyses reveal genes involved in the formation of fine ridges on petal epidermal cells in Hibiscus trionum.</title>
        <authorList>
            <person name="Koshimizu S."/>
            <person name="Masuda S."/>
            <person name="Ishii T."/>
            <person name="Shirasu K."/>
            <person name="Hoshino A."/>
            <person name="Arita M."/>
        </authorList>
    </citation>
    <scope>NUCLEOTIDE SEQUENCE</scope>
    <source>
        <strain evidence="1">Hamamatsu line</strain>
    </source>
</reference>
<accession>A0A9W7M2D4</accession>
<dbReference type="InterPro" id="IPR011989">
    <property type="entry name" value="ARM-like"/>
</dbReference>
<evidence type="ECO:0000313" key="1">
    <source>
        <dbReference type="EMBL" id="GMI85489.1"/>
    </source>
</evidence>
<dbReference type="GO" id="GO:0005975">
    <property type="term" value="P:carbohydrate metabolic process"/>
    <property type="evidence" value="ECO:0007669"/>
    <property type="project" value="InterPro"/>
</dbReference>
<keyword evidence="2" id="KW-1185">Reference proteome</keyword>
<evidence type="ECO:0000313" key="2">
    <source>
        <dbReference type="Proteomes" id="UP001165190"/>
    </source>
</evidence>
<dbReference type="Proteomes" id="UP001165190">
    <property type="component" value="Unassembled WGS sequence"/>
</dbReference>
<name>A0A9W7M2D4_HIBTR</name>
<gene>
    <name evidence="1" type="ORF">HRI_002218200</name>
</gene>
<dbReference type="Gene3D" id="1.25.10.10">
    <property type="entry name" value="Leucine-rich Repeat Variant"/>
    <property type="match status" value="1"/>
</dbReference>
<dbReference type="EMBL" id="BSYR01000020">
    <property type="protein sequence ID" value="GMI85489.1"/>
    <property type="molecule type" value="Genomic_DNA"/>
</dbReference>